<accession>A0A0D7A899</accession>
<dbReference type="AlphaFoldDB" id="A0A0D7A899"/>
<dbReference type="Pfam" id="PF11709">
    <property type="entry name" value="Mit_ribos_Mrp51"/>
    <property type="match status" value="1"/>
</dbReference>
<dbReference type="PANTHER" id="PTHR28058">
    <property type="entry name" value="37S RIBOSOMAL PROTEIN MRP51, MITOCHONDRIAL"/>
    <property type="match status" value="1"/>
</dbReference>
<dbReference type="Proteomes" id="UP000054144">
    <property type="component" value="Unassembled WGS sequence"/>
</dbReference>
<evidence type="ECO:0000313" key="2">
    <source>
        <dbReference type="Proteomes" id="UP000054144"/>
    </source>
</evidence>
<evidence type="ECO:0000313" key="1">
    <source>
        <dbReference type="EMBL" id="KIY46950.1"/>
    </source>
</evidence>
<gene>
    <name evidence="1" type="ORF">FISHEDRAFT_29517</name>
</gene>
<keyword evidence="2" id="KW-1185">Reference proteome</keyword>
<protein>
    <submittedName>
        <fullName evidence="1">Uncharacterized protein</fullName>
    </submittedName>
</protein>
<reference evidence="1 2" key="1">
    <citation type="journal article" date="2015" name="Fungal Genet. Biol.">
        <title>Evolution of novel wood decay mechanisms in Agaricales revealed by the genome sequences of Fistulina hepatica and Cylindrobasidium torrendii.</title>
        <authorList>
            <person name="Floudas D."/>
            <person name="Held B.W."/>
            <person name="Riley R."/>
            <person name="Nagy L.G."/>
            <person name="Koehler G."/>
            <person name="Ransdell A.S."/>
            <person name="Younus H."/>
            <person name="Chow J."/>
            <person name="Chiniquy J."/>
            <person name="Lipzen A."/>
            <person name="Tritt A."/>
            <person name="Sun H."/>
            <person name="Haridas S."/>
            <person name="LaButti K."/>
            <person name="Ohm R.A."/>
            <person name="Kues U."/>
            <person name="Blanchette R.A."/>
            <person name="Grigoriev I.V."/>
            <person name="Minto R.E."/>
            <person name="Hibbett D.S."/>
        </authorList>
    </citation>
    <scope>NUCLEOTIDE SEQUENCE [LARGE SCALE GENOMIC DNA]</scope>
    <source>
        <strain evidence="1 2">ATCC 64428</strain>
    </source>
</reference>
<feature type="non-terminal residue" evidence="1">
    <location>
        <position position="1"/>
    </location>
</feature>
<dbReference type="InterPro" id="IPR016712">
    <property type="entry name" value="Rbsml_bS1m-like"/>
</dbReference>
<dbReference type="OrthoDB" id="2735536at2759"/>
<dbReference type="PANTHER" id="PTHR28058:SF1">
    <property type="entry name" value="SMALL RIBOSOMAL SUBUNIT PROTEIN BS1M"/>
    <property type="match status" value="1"/>
</dbReference>
<sequence length="255" mass="29912">SAPFTELLRRSKFASFDPYIRQTYGAPQNFAQRGNFGLKRPIDLQRKNAFITFKRFEDRADYNAWNHAEQQVRFVRRFEELGVRPNVASASRWMRYISGKSDLYWLVDSEFCPGQGLLHQLPSYETKPISMAELTRMGGQRRQSVPWYEVSSIYPNADAMSPRQFRRYLKKLRALRPEFKQYLAKLCKEDESMRDRPPAVQMSHIAQTERNVHEQFLSAQTAKEFQAPGSMMICEQPHRFGGLVYDHRSTLETLL</sequence>
<proteinExistence type="predicted"/>
<name>A0A0D7A899_9AGAR</name>
<feature type="non-terminal residue" evidence="1">
    <location>
        <position position="255"/>
    </location>
</feature>
<organism evidence="1 2">
    <name type="scientific">Fistulina hepatica ATCC 64428</name>
    <dbReference type="NCBI Taxonomy" id="1128425"/>
    <lineage>
        <taxon>Eukaryota</taxon>
        <taxon>Fungi</taxon>
        <taxon>Dikarya</taxon>
        <taxon>Basidiomycota</taxon>
        <taxon>Agaricomycotina</taxon>
        <taxon>Agaricomycetes</taxon>
        <taxon>Agaricomycetidae</taxon>
        <taxon>Agaricales</taxon>
        <taxon>Fistulinaceae</taxon>
        <taxon>Fistulina</taxon>
    </lineage>
</organism>
<dbReference type="EMBL" id="KN882019">
    <property type="protein sequence ID" value="KIY46950.1"/>
    <property type="molecule type" value="Genomic_DNA"/>
</dbReference>